<organism evidence="1 2">
    <name type="scientific">Brassica cretica</name>
    <name type="common">Mustard</name>
    <dbReference type="NCBI Taxonomy" id="69181"/>
    <lineage>
        <taxon>Eukaryota</taxon>
        <taxon>Viridiplantae</taxon>
        <taxon>Streptophyta</taxon>
        <taxon>Embryophyta</taxon>
        <taxon>Tracheophyta</taxon>
        <taxon>Spermatophyta</taxon>
        <taxon>Magnoliopsida</taxon>
        <taxon>eudicotyledons</taxon>
        <taxon>Gunneridae</taxon>
        <taxon>Pentapetalae</taxon>
        <taxon>rosids</taxon>
        <taxon>malvids</taxon>
        <taxon>Brassicales</taxon>
        <taxon>Brassicaceae</taxon>
        <taxon>Brassiceae</taxon>
        <taxon>Brassica</taxon>
    </lineage>
</organism>
<evidence type="ECO:0000313" key="1">
    <source>
        <dbReference type="EMBL" id="KAF2606078.1"/>
    </source>
</evidence>
<comment type="caution">
    <text evidence="1">The sequence shown here is derived from an EMBL/GenBank/DDBJ whole genome shotgun (WGS) entry which is preliminary data.</text>
</comment>
<dbReference type="AlphaFoldDB" id="A0A8S9LKQ4"/>
<reference evidence="1" key="1">
    <citation type="submission" date="2019-12" db="EMBL/GenBank/DDBJ databases">
        <title>Genome sequencing and annotation of Brassica cretica.</title>
        <authorList>
            <person name="Studholme D.J."/>
            <person name="Sarris P.F."/>
        </authorList>
    </citation>
    <scope>NUCLEOTIDE SEQUENCE</scope>
    <source>
        <strain evidence="1">PFS-001/15</strain>
        <tissue evidence="1">Leaf</tissue>
    </source>
</reference>
<protein>
    <submittedName>
        <fullName evidence="1">Uncharacterized protein</fullName>
    </submittedName>
</protein>
<dbReference type="Proteomes" id="UP000712281">
    <property type="component" value="Unassembled WGS sequence"/>
</dbReference>
<sequence length="57" mass="6513">MEEKEGSEVKSLLGHVTAVLVSDDLPYDLVVLHLSRWSFQIRRRREGILGQEMGFAN</sequence>
<proteinExistence type="predicted"/>
<gene>
    <name evidence="1" type="ORF">F2Q68_00045692</name>
</gene>
<evidence type="ECO:0000313" key="2">
    <source>
        <dbReference type="Proteomes" id="UP000712281"/>
    </source>
</evidence>
<dbReference type="EMBL" id="QGKW02000276">
    <property type="protein sequence ID" value="KAF2606078.1"/>
    <property type="molecule type" value="Genomic_DNA"/>
</dbReference>
<accession>A0A8S9LKQ4</accession>
<name>A0A8S9LKQ4_BRACR</name>